<comment type="caution">
    <text evidence="2">The sequence shown here is derived from an EMBL/GenBank/DDBJ whole genome shotgun (WGS) entry which is preliminary data.</text>
</comment>
<feature type="region of interest" description="Disordered" evidence="1">
    <location>
        <begin position="54"/>
        <end position="73"/>
    </location>
</feature>
<accession>A0A9W7D9B6</accession>
<evidence type="ECO:0000313" key="2">
    <source>
        <dbReference type="EMBL" id="GMF65593.1"/>
    </source>
</evidence>
<protein>
    <submittedName>
        <fullName evidence="2">Unnamed protein product</fullName>
    </submittedName>
</protein>
<proteinExistence type="predicted"/>
<evidence type="ECO:0000313" key="3">
    <source>
        <dbReference type="Proteomes" id="UP001165083"/>
    </source>
</evidence>
<name>A0A9W7D9B6_9STRA</name>
<evidence type="ECO:0000256" key="1">
    <source>
        <dbReference type="SAM" id="MobiDB-lite"/>
    </source>
</evidence>
<feature type="compositionally biased region" description="Polar residues" evidence="1">
    <location>
        <begin position="1"/>
        <end position="22"/>
    </location>
</feature>
<dbReference type="Proteomes" id="UP001165083">
    <property type="component" value="Unassembled WGS sequence"/>
</dbReference>
<keyword evidence="3" id="KW-1185">Reference proteome</keyword>
<dbReference type="AlphaFoldDB" id="A0A9W7D9B6"/>
<sequence>MLTIIQDHTNTKNTGSKNTAPQKPQAKGKRRASTKSRFADFQRATALNQYAALAASDSKDEDEEHMAISGTDH</sequence>
<dbReference type="EMBL" id="BSXW01012484">
    <property type="protein sequence ID" value="GMF65593.1"/>
    <property type="molecule type" value="Genomic_DNA"/>
</dbReference>
<reference evidence="2" key="1">
    <citation type="submission" date="2023-04" db="EMBL/GenBank/DDBJ databases">
        <title>Phytophthora lilii NBRC 32176.</title>
        <authorList>
            <person name="Ichikawa N."/>
            <person name="Sato H."/>
            <person name="Tonouchi N."/>
        </authorList>
    </citation>
    <scope>NUCLEOTIDE SEQUENCE</scope>
    <source>
        <strain evidence="2">NBRC 32176</strain>
    </source>
</reference>
<organism evidence="2 3">
    <name type="scientific">Phytophthora lilii</name>
    <dbReference type="NCBI Taxonomy" id="2077276"/>
    <lineage>
        <taxon>Eukaryota</taxon>
        <taxon>Sar</taxon>
        <taxon>Stramenopiles</taxon>
        <taxon>Oomycota</taxon>
        <taxon>Peronosporomycetes</taxon>
        <taxon>Peronosporales</taxon>
        <taxon>Peronosporaceae</taxon>
        <taxon>Phytophthora</taxon>
    </lineage>
</organism>
<feature type="region of interest" description="Disordered" evidence="1">
    <location>
        <begin position="1"/>
        <end position="37"/>
    </location>
</feature>
<gene>
    <name evidence="2" type="ORF">Plil01_001823100</name>
</gene>